<evidence type="ECO:0000256" key="1">
    <source>
        <dbReference type="ARBA" id="ARBA00022737"/>
    </source>
</evidence>
<feature type="transmembrane region" description="Helical" evidence="5">
    <location>
        <begin position="116"/>
        <end position="139"/>
    </location>
</feature>
<accession>A0A4Z1IAQ4</accession>
<feature type="region of interest" description="Disordered" evidence="4">
    <location>
        <begin position="550"/>
        <end position="571"/>
    </location>
</feature>
<evidence type="ECO:0000313" key="6">
    <source>
        <dbReference type="EMBL" id="TGO58345.1"/>
    </source>
</evidence>
<dbReference type="PANTHER" id="PTHR24198">
    <property type="entry name" value="ANKYRIN REPEAT AND PROTEIN KINASE DOMAIN-CONTAINING PROTEIN"/>
    <property type="match status" value="1"/>
</dbReference>
<evidence type="ECO:0000256" key="5">
    <source>
        <dbReference type="SAM" id="Phobius"/>
    </source>
</evidence>
<reference evidence="6 7" key="1">
    <citation type="submission" date="2017-12" db="EMBL/GenBank/DDBJ databases">
        <title>Comparative genomics of Botrytis spp.</title>
        <authorList>
            <person name="Valero-Jimenez C.A."/>
            <person name="Tapia P."/>
            <person name="Veloso J."/>
            <person name="Silva-Moreno E."/>
            <person name="Staats M."/>
            <person name="Valdes J.H."/>
            <person name="Van Kan J.A.L."/>
        </authorList>
    </citation>
    <scope>NUCLEOTIDE SEQUENCE [LARGE SCALE GENOMIC DNA]</scope>
    <source>
        <strain evidence="6 7">MUCL11595</strain>
    </source>
</reference>
<feature type="compositionally biased region" description="Basic and acidic residues" evidence="4">
    <location>
        <begin position="1188"/>
        <end position="1197"/>
    </location>
</feature>
<dbReference type="PANTHER" id="PTHR24198:SF165">
    <property type="entry name" value="ANKYRIN REPEAT-CONTAINING PROTEIN-RELATED"/>
    <property type="match status" value="1"/>
</dbReference>
<keyword evidence="5" id="KW-1133">Transmembrane helix</keyword>
<feature type="transmembrane region" description="Helical" evidence="5">
    <location>
        <begin position="159"/>
        <end position="178"/>
    </location>
</feature>
<proteinExistence type="predicted"/>
<organism evidence="6 7">
    <name type="scientific">Botryotinia convoluta</name>
    <dbReference type="NCBI Taxonomy" id="54673"/>
    <lineage>
        <taxon>Eukaryota</taxon>
        <taxon>Fungi</taxon>
        <taxon>Dikarya</taxon>
        <taxon>Ascomycota</taxon>
        <taxon>Pezizomycotina</taxon>
        <taxon>Leotiomycetes</taxon>
        <taxon>Helotiales</taxon>
        <taxon>Sclerotiniaceae</taxon>
        <taxon>Botryotinia</taxon>
    </lineage>
</organism>
<dbReference type="PROSITE" id="PS50088">
    <property type="entry name" value="ANK_REPEAT"/>
    <property type="match status" value="2"/>
</dbReference>
<keyword evidence="7" id="KW-1185">Reference proteome</keyword>
<dbReference type="SUPFAM" id="SSF48403">
    <property type="entry name" value="Ankyrin repeat"/>
    <property type="match status" value="1"/>
</dbReference>
<dbReference type="Proteomes" id="UP000297527">
    <property type="component" value="Unassembled WGS sequence"/>
</dbReference>
<evidence type="ECO:0000256" key="4">
    <source>
        <dbReference type="SAM" id="MobiDB-lite"/>
    </source>
</evidence>
<evidence type="ECO:0000256" key="2">
    <source>
        <dbReference type="ARBA" id="ARBA00023043"/>
    </source>
</evidence>
<keyword evidence="2 3" id="KW-0040">ANK repeat</keyword>
<feature type="transmembrane region" description="Helical" evidence="5">
    <location>
        <begin position="377"/>
        <end position="398"/>
    </location>
</feature>
<dbReference type="PROSITE" id="PS50297">
    <property type="entry name" value="ANK_REP_REGION"/>
    <property type="match status" value="2"/>
</dbReference>
<evidence type="ECO:0000256" key="3">
    <source>
        <dbReference type="PROSITE-ProRule" id="PRU00023"/>
    </source>
</evidence>
<dbReference type="EMBL" id="PQXN01000056">
    <property type="protein sequence ID" value="TGO58345.1"/>
    <property type="molecule type" value="Genomic_DNA"/>
</dbReference>
<name>A0A4Z1IAQ4_9HELO</name>
<dbReference type="SMART" id="SM00248">
    <property type="entry name" value="ANK"/>
    <property type="match status" value="5"/>
</dbReference>
<feature type="repeat" description="ANK" evidence="3">
    <location>
        <begin position="1073"/>
        <end position="1105"/>
    </location>
</feature>
<dbReference type="Pfam" id="PF12796">
    <property type="entry name" value="Ank_2"/>
    <property type="match status" value="2"/>
</dbReference>
<keyword evidence="5" id="KW-0472">Membrane</keyword>
<keyword evidence="1" id="KW-0677">Repeat</keyword>
<evidence type="ECO:0000313" key="7">
    <source>
        <dbReference type="Proteomes" id="UP000297527"/>
    </source>
</evidence>
<dbReference type="AlphaFoldDB" id="A0A4Z1IAQ4"/>
<dbReference type="OrthoDB" id="341259at2759"/>
<dbReference type="Gene3D" id="1.25.40.20">
    <property type="entry name" value="Ankyrin repeat-containing domain"/>
    <property type="match status" value="2"/>
</dbReference>
<feature type="transmembrane region" description="Helical" evidence="5">
    <location>
        <begin position="404"/>
        <end position="426"/>
    </location>
</feature>
<keyword evidence="5" id="KW-0812">Transmembrane</keyword>
<protein>
    <submittedName>
        <fullName evidence="6">Uncharacterized protein</fullName>
    </submittedName>
</protein>
<gene>
    <name evidence="6" type="ORF">BCON_0056g00370</name>
</gene>
<feature type="region of interest" description="Disordered" evidence="4">
    <location>
        <begin position="1188"/>
        <end position="1223"/>
    </location>
</feature>
<dbReference type="InterPro" id="IPR036770">
    <property type="entry name" value="Ankyrin_rpt-contain_sf"/>
</dbReference>
<comment type="caution">
    <text evidence="6">The sequence shown here is derived from an EMBL/GenBank/DDBJ whole genome shotgun (WGS) entry which is preliminary data.</text>
</comment>
<dbReference type="InterPro" id="IPR002110">
    <property type="entry name" value="Ankyrin_rpt"/>
</dbReference>
<sequence>MVPLGIITAIIGAIRVGGPPQLKALIGRARENRASAELDFMSSTSHEVSELWNGHGIVRTMGKGEVKQILFLEGRGPPEKFGLFTLSDAEIEKLITRKGTMAKKDTEAVEKNRGELFVAAVLGIILQAGVIIFSAFVAYDNRFGAAVGGRPSAYAFPTLASGTAVLVFGMGICASVIGESTDESVWELKADGNVTTQQAEGNHQSKFRVPSEDVETGGTNDSYDYHKHLWRRILGVFTKISMKEDERMTKFSFKALKLNAKKGDSKSRKFLVFWLQQRFVVNGQTFDSYMLMAKREKELIMTSCRSNNHSGVNSSHSTFEDSFDKTRTSQMPAFQIQPSNTVFNRSARYSSFRSTISKARKPPLSSKQMPPYESASVWINTLCIVGTSTGVIGFVLQFEGFRGISWACSIAQLVVILVMTIVRAIIRRGILDRPIAQKIPEKYEIDWLALRIGNNDKYLSDLSGSTVQLSDKSFYHPSWKVCSQIDPPVQVTPGSMPITNESMVQEIVKIQKRIHELTVELETRQSESMKPRITNICAGRREIPVRIEPTTSDSKIPGFHEGPQGPRAAPETRVKECLQRLTTWEKPTASWDPAKNELMIQKSVSIRKRLQELTGWSDPVIKANAASAASAIETIMGLFKGWPGSTFHWLIDKKKPLSVSAEDIESILSLWMYNFSYNRQSGNRAQNSTDNIVRDIHSFQRVIGPSRSTLKRDMAWWAGIESAEALAEIDHNKVTKEAHSPKSSYYAMIAGVSKEKFLAQHIFSTFLRAIQMTKAVESTGLGKLEDANLLIIPPLSYSDKLPNEGMVDIVRKNAKDNELGYRDIACNLYGKLLKLCDDLPPEGNFVYKVVSTTVDFLVTATFASETKKYMETSNGNVEKSKRMLVDILRSNHKNCLDMLQSLYAKQGRLKNFGKAGLLDDKTKDKVKGLARNGQTILHREVIDKNKLVLDEGHMEQFLGAADMLGWTPLHYAVIYSLEAVQKLAEKRKELINKCDLAGRTPLHYAVMKQKDDLKQDKAEEIIKKLLDANTIPLQGGDGLFPLHWAVKTGNIEATKLLLKWKLREKTLNVKDYSDMTPLHFAALGGHSKIVKILLNKVVNAQDLNAQDRLGRTALHVAVKGINADGSSNRANIIEKPINKEASVAIKDKEDKKALNVAVEMEQKMKSSPPQRPDFSEELSHLVDVSDKILEGEHRDDPENSNGKIGVDEKAKKSKKAGKAEIPSKEEQLTSAIKSLLRKENLTVDSGDLLLWAVKNNLKTPFEFLIDWKEIAVDMS</sequence>
<feature type="repeat" description="ANK" evidence="3">
    <location>
        <begin position="1037"/>
        <end position="1059"/>
    </location>
</feature>